<dbReference type="RefSeq" id="WP_185294057.1">
    <property type="nucleotide sequence ID" value="NZ_AP023287.1"/>
</dbReference>
<dbReference type="InterPro" id="IPR013113">
    <property type="entry name" value="SIP_FAD-bd"/>
</dbReference>
<dbReference type="PROSITE" id="PS51384">
    <property type="entry name" value="FAD_FR"/>
    <property type="match status" value="1"/>
</dbReference>
<dbReference type="PANTHER" id="PTHR30157">
    <property type="entry name" value="FERRIC REDUCTASE, NADPH-DEPENDENT"/>
    <property type="match status" value="1"/>
</dbReference>
<dbReference type="InterPro" id="IPR007037">
    <property type="entry name" value="SIP_rossman_dom"/>
</dbReference>
<sequence>MPFSHATVVETAQLSGRLRRIVLEVDEPEALAIAPGGDSAVGVYFCADGDEGRNYSVRRHDGALITLDVVLHAHGPGTAWASSTVAGDRVRLDHARSWYRPRPDTDWQLLACDLSGLPAAARIVEELPAGARATLLVEVAAPEDLDYLPRRADVAVVPRVGTGNGHAESTLARAVCAFAPLPGSGYCWFAGEAAESRAVRKHLRGLGWTIDQYDVTGYWRRDSETWDARFEEVRDEVLAVYGRALDAGKGDKLAFEEFDDACERIGL</sequence>
<dbReference type="InterPro" id="IPR017938">
    <property type="entry name" value="Riboflavin_synthase-like_b-brl"/>
</dbReference>
<evidence type="ECO:0000313" key="3">
    <source>
        <dbReference type="Proteomes" id="UP000515734"/>
    </source>
</evidence>
<evidence type="ECO:0000313" key="2">
    <source>
        <dbReference type="EMBL" id="BCI51037.1"/>
    </source>
</evidence>
<dbReference type="CDD" id="cd06193">
    <property type="entry name" value="siderophore_interacting"/>
    <property type="match status" value="1"/>
</dbReference>
<dbReference type="GO" id="GO:0016491">
    <property type="term" value="F:oxidoreductase activity"/>
    <property type="evidence" value="ECO:0007669"/>
    <property type="project" value="InterPro"/>
</dbReference>
<dbReference type="Pfam" id="PF04954">
    <property type="entry name" value="SIP"/>
    <property type="match status" value="1"/>
</dbReference>
<dbReference type="PANTHER" id="PTHR30157:SF0">
    <property type="entry name" value="NADPH-DEPENDENT FERRIC-CHELATE REDUCTASE"/>
    <property type="match status" value="1"/>
</dbReference>
<reference evidence="2 3" key="1">
    <citation type="submission" date="2020-07" db="EMBL/GenBank/DDBJ databases">
        <title>Complete genome sequence of Mycolicibacterium litorale like strain isolated from cardiac implantable electronic device infection.</title>
        <authorList>
            <person name="Fukano H."/>
            <person name="Miyama H."/>
            <person name="Hoshino Y."/>
        </authorList>
    </citation>
    <scope>NUCLEOTIDE SEQUENCE [LARGE SCALE GENOMIC DNA]</scope>
    <source>
        <strain evidence="2 3">NIIDNTM18</strain>
    </source>
</reference>
<dbReference type="AlphaFoldDB" id="A0A6S6P160"/>
<dbReference type="Proteomes" id="UP000515734">
    <property type="component" value="Chromosome"/>
</dbReference>
<dbReference type="InterPro" id="IPR017927">
    <property type="entry name" value="FAD-bd_FR_type"/>
</dbReference>
<accession>A0A6S6P160</accession>
<proteinExistence type="predicted"/>
<dbReference type="InterPro" id="IPR039261">
    <property type="entry name" value="FNR_nucleotide-bd"/>
</dbReference>
<dbReference type="Pfam" id="PF08021">
    <property type="entry name" value="FAD_binding_9"/>
    <property type="match status" value="1"/>
</dbReference>
<feature type="domain" description="FAD-binding FR-type" evidence="1">
    <location>
        <begin position="1"/>
        <end position="108"/>
    </location>
</feature>
<organism evidence="2 3">
    <name type="scientific">Mycolicibacterium litorale</name>
    <dbReference type="NCBI Taxonomy" id="758802"/>
    <lineage>
        <taxon>Bacteria</taxon>
        <taxon>Bacillati</taxon>
        <taxon>Actinomycetota</taxon>
        <taxon>Actinomycetes</taxon>
        <taxon>Mycobacteriales</taxon>
        <taxon>Mycobacteriaceae</taxon>
        <taxon>Mycolicibacterium</taxon>
    </lineage>
</organism>
<dbReference type="SUPFAM" id="SSF63380">
    <property type="entry name" value="Riboflavin synthase domain-like"/>
    <property type="match status" value="1"/>
</dbReference>
<dbReference type="Gene3D" id="3.40.50.80">
    <property type="entry name" value="Nucleotide-binding domain of ferredoxin-NADP reductase (FNR) module"/>
    <property type="match status" value="1"/>
</dbReference>
<gene>
    <name evidence="2" type="ORF">NIIDNTM18_03150</name>
</gene>
<dbReference type="InterPro" id="IPR039374">
    <property type="entry name" value="SIP_fam"/>
</dbReference>
<dbReference type="EMBL" id="AP023287">
    <property type="protein sequence ID" value="BCI51037.1"/>
    <property type="molecule type" value="Genomic_DNA"/>
</dbReference>
<protein>
    <submittedName>
        <fullName evidence="2">Siderophore-interacting protein</fullName>
    </submittedName>
</protein>
<dbReference type="Gene3D" id="2.40.30.10">
    <property type="entry name" value="Translation factors"/>
    <property type="match status" value="1"/>
</dbReference>
<name>A0A6S6P160_9MYCO</name>
<evidence type="ECO:0000259" key="1">
    <source>
        <dbReference type="PROSITE" id="PS51384"/>
    </source>
</evidence>